<organism evidence="2 3">
    <name type="scientific">Micromonospora rifamycinica</name>
    <dbReference type="NCBI Taxonomy" id="291594"/>
    <lineage>
        <taxon>Bacteria</taxon>
        <taxon>Bacillati</taxon>
        <taxon>Actinomycetota</taxon>
        <taxon>Actinomycetes</taxon>
        <taxon>Micromonosporales</taxon>
        <taxon>Micromonosporaceae</taxon>
        <taxon>Micromonospora</taxon>
    </lineage>
</organism>
<feature type="compositionally biased region" description="Gly residues" evidence="1">
    <location>
        <begin position="14"/>
        <end position="24"/>
    </location>
</feature>
<reference evidence="3" key="1">
    <citation type="submission" date="2016-06" db="EMBL/GenBank/DDBJ databases">
        <authorList>
            <person name="Varghese N."/>
            <person name="Submissions Spin"/>
        </authorList>
    </citation>
    <scope>NUCLEOTIDE SEQUENCE [LARGE SCALE GENOMIC DNA]</scope>
    <source>
        <strain evidence="3">DSM 44983</strain>
    </source>
</reference>
<name>A0A109IQ62_9ACTN</name>
<sequence>MVVGSRGAAAGWELAGGTGPGQGWRDGVFTLTHPDGHQLSTDPGRIDRDRVHHWLSTDAYRALGRDREAVRDHLASFGVRRIGLATLDAHGVYPKLGFTPVPPQRWMEGVSER</sequence>
<protein>
    <submittedName>
        <fullName evidence="2">Uncharacterized protein</fullName>
    </submittedName>
</protein>
<evidence type="ECO:0000313" key="2">
    <source>
        <dbReference type="EMBL" id="SCG68317.1"/>
    </source>
</evidence>
<feature type="region of interest" description="Disordered" evidence="1">
    <location>
        <begin position="1"/>
        <end position="26"/>
    </location>
</feature>
<accession>A0A109IQ62</accession>
<keyword evidence="3" id="KW-1185">Reference proteome</keyword>
<dbReference type="EMBL" id="LT607752">
    <property type="protein sequence ID" value="SCG68317.1"/>
    <property type="molecule type" value="Genomic_DNA"/>
</dbReference>
<proteinExistence type="predicted"/>
<evidence type="ECO:0000313" key="3">
    <source>
        <dbReference type="Proteomes" id="UP000198226"/>
    </source>
</evidence>
<dbReference type="Proteomes" id="UP000198226">
    <property type="component" value="Chromosome I"/>
</dbReference>
<gene>
    <name evidence="2" type="ORF">GA0070623_3338</name>
</gene>
<evidence type="ECO:0000256" key="1">
    <source>
        <dbReference type="SAM" id="MobiDB-lite"/>
    </source>
</evidence>
<dbReference type="AlphaFoldDB" id="A0A109IQ62"/>